<accession>A0A2T0GWR2</accession>
<dbReference type="InterPro" id="IPR050109">
    <property type="entry name" value="HTH-type_TetR-like_transc_reg"/>
</dbReference>
<dbReference type="InterPro" id="IPR009057">
    <property type="entry name" value="Homeodomain-like_sf"/>
</dbReference>
<dbReference type="PROSITE" id="PS50977">
    <property type="entry name" value="HTH_TETR_2"/>
    <property type="match status" value="1"/>
</dbReference>
<evidence type="ECO:0000313" key="7">
    <source>
        <dbReference type="EMBL" id="PRW63555.1"/>
    </source>
</evidence>
<dbReference type="GO" id="GO:0000976">
    <property type="term" value="F:transcription cis-regulatory region binding"/>
    <property type="evidence" value="ECO:0007669"/>
    <property type="project" value="TreeGrafter"/>
</dbReference>
<name>A0A2T0GWR2_ACTMO</name>
<feature type="DNA-binding region" description="H-T-H motif" evidence="4">
    <location>
        <begin position="42"/>
        <end position="61"/>
    </location>
</feature>
<gene>
    <name evidence="7" type="ORF">CEP50_09530</name>
</gene>
<dbReference type="Pfam" id="PF00440">
    <property type="entry name" value="TetR_N"/>
    <property type="match status" value="1"/>
</dbReference>
<dbReference type="InterPro" id="IPR025996">
    <property type="entry name" value="MT1864/Rv1816-like_C"/>
</dbReference>
<protein>
    <recommendedName>
        <fullName evidence="6">HTH tetR-type domain-containing protein</fullName>
    </recommendedName>
</protein>
<proteinExistence type="predicted"/>
<keyword evidence="1" id="KW-0805">Transcription regulation</keyword>
<feature type="domain" description="HTH tetR-type" evidence="6">
    <location>
        <begin position="19"/>
        <end position="79"/>
    </location>
</feature>
<dbReference type="PANTHER" id="PTHR30055:SF243">
    <property type="entry name" value="HTH-TYPE TRANSCRIPTIONAL REGULATOR RV1816"/>
    <property type="match status" value="1"/>
</dbReference>
<dbReference type="PANTHER" id="PTHR30055">
    <property type="entry name" value="HTH-TYPE TRANSCRIPTIONAL REGULATOR RUTR"/>
    <property type="match status" value="1"/>
</dbReference>
<feature type="region of interest" description="Disordered" evidence="5">
    <location>
        <begin position="1"/>
        <end position="20"/>
    </location>
</feature>
<evidence type="ECO:0000313" key="8">
    <source>
        <dbReference type="Proteomes" id="UP000239352"/>
    </source>
</evidence>
<dbReference type="Proteomes" id="UP000239352">
    <property type="component" value="Unassembled WGS sequence"/>
</dbReference>
<keyword evidence="2 4" id="KW-0238">DNA-binding</keyword>
<dbReference type="PRINTS" id="PR00455">
    <property type="entry name" value="HTHTETR"/>
</dbReference>
<organism evidence="7 8">
    <name type="scientific">Actinopolyspora mortivallis</name>
    <dbReference type="NCBI Taxonomy" id="33906"/>
    <lineage>
        <taxon>Bacteria</taxon>
        <taxon>Bacillati</taxon>
        <taxon>Actinomycetota</taxon>
        <taxon>Actinomycetes</taxon>
        <taxon>Actinopolysporales</taxon>
        <taxon>Actinopolysporaceae</taxon>
        <taxon>Actinopolyspora</taxon>
    </lineage>
</organism>
<dbReference type="Pfam" id="PF13305">
    <property type="entry name" value="TetR_C_33"/>
    <property type="match status" value="1"/>
</dbReference>
<dbReference type="SUPFAM" id="SSF46689">
    <property type="entry name" value="Homeodomain-like"/>
    <property type="match status" value="1"/>
</dbReference>
<comment type="caution">
    <text evidence="7">The sequence shown here is derived from an EMBL/GenBank/DDBJ whole genome shotgun (WGS) entry which is preliminary data.</text>
</comment>
<dbReference type="SUPFAM" id="SSF48498">
    <property type="entry name" value="Tetracyclin repressor-like, C-terminal domain"/>
    <property type="match status" value="1"/>
</dbReference>
<dbReference type="InterPro" id="IPR036271">
    <property type="entry name" value="Tet_transcr_reg_TetR-rel_C_sf"/>
</dbReference>
<dbReference type="GO" id="GO:0003700">
    <property type="term" value="F:DNA-binding transcription factor activity"/>
    <property type="evidence" value="ECO:0007669"/>
    <property type="project" value="TreeGrafter"/>
</dbReference>
<keyword evidence="3" id="KW-0804">Transcription</keyword>
<evidence type="ECO:0000256" key="4">
    <source>
        <dbReference type="PROSITE-ProRule" id="PRU00335"/>
    </source>
</evidence>
<evidence type="ECO:0000256" key="5">
    <source>
        <dbReference type="SAM" id="MobiDB-lite"/>
    </source>
</evidence>
<feature type="compositionally biased region" description="Polar residues" evidence="5">
    <location>
        <begin position="1"/>
        <end position="10"/>
    </location>
</feature>
<evidence type="ECO:0000259" key="6">
    <source>
        <dbReference type="PROSITE" id="PS50977"/>
    </source>
</evidence>
<dbReference type="Gene3D" id="1.10.357.10">
    <property type="entry name" value="Tetracycline Repressor, domain 2"/>
    <property type="match status" value="1"/>
</dbReference>
<dbReference type="InterPro" id="IPR001647">
    <property type="entry name" value="HTH_TetR"/>
</dbReference>
<reference evidence="7 8" key="1">
    <citation type="submission" date="2018-03" db="EMBL/GenBank/DDBJ databases">
        <title>Actinopolyspora mortivallis from Sahara, screening for active biomolecules.</title>
        <authorList>
            <person name="Selama O."/>
            <person name="Wellington E.M.H."/>
            <person name="Hacene H."/>
        </authorList>
    </citation>
    <scope>NUCLEOTIDE SEQUENCE [LARGE SCALE GENOMIC DNA]</scope>
    <source>
        <strain evidence="7 8">M5A</strain>
    </source>
</reference>
<evidence type="ECO:0000256" key="3">
    <source>
        <dbReference type="ARBA" id="ARBA00023163"/>
    </source>
</evidence>
<evidence type="ECO:0000256" key="2">
    <source>
        <dbReference type="ARBA" id="ARBA00023125"/>
    </source>
</evidence>
<dbReference type="RefSeq" id="WP_106113584.1">
    <property type="nucleotide sequence ID" value="NZ_PVSR01000012.1"/>
</dbReference>
<sequence>MASETASNKRSPWRERMRERTANEIRQSAAKLLNEHGIDAVSIRAVARELGMSSPAIYRYFSNHEDLVNAVIVDVFDELNTHLDNEVAAVSSVRDKIVTASWAFREWAAGHPHEFELILLHPLPPNVSAEVVEARRRFGTTFMRLFSRLWNEHGYDAPAPEEMTEQQHTMVERFRSNTGGAFDLPPEALLVFIRSWTKLYGVVCMEAMGQNTLLGDAAGLLFEMELADMGDCLGVPRRPPHK</sequence>
<evidence type="ECO:0000256" key="1">
    <source>
        <dbReference type="ARBA" id="ARBA00023015"/>
    </source>
</evidence>
<keyword evidence="8" id="KW-1185">Reference proteome</keyword>
<dbReference type="EMBL" id="PVSR01000012">
    <property type="protein sequence ID" value="PRW63555.1"/>
    <property type="molecule type" value="Genomic_DNA"/>
</dbReference>
<dbReference type="AlphaFoldDB" id="A0A2T0GWR2"/>
<dbReference type="InParanoid" id="A0A2T0GWR2"/>